<organism evidence="2">
    <name type="scientific">viral metagenome</name>
    <dbReference type="NCBI Taxonomy" id="1070528"/>
    <lineage>
        <taxon>unclassified sequences</taxon>
        <taxon>metagenomes</taxon>
        <taxon>organismal metagenomes</taxon>
    </lineage>
</organism>
<feature type="compositionally biased region" description="Low complexity" evidence="1">
    <location>
        <begin position="260"/>
        <end position="275"/>
    </location>
</feature>
<accession>A0A6C0CZL4</accession>
<name>A0A6C0CZL4_9ZZZZ</name>
<protein>
    <submittedName>
        <fullName evidence="2">Uncharacterized protein</fullName>
    </submittedName>
</protein>
<evidence type="ECO:0000256" key="1">
    <source>
        <dbReference type="SAM" id="MobiDB-lite"/>
    </source>
</evidence>
<sequence>MDYDKLNIKALDLFKSFIKDIINVYPEHKSILYDKYGDIIVGDSNDITNFLENISKYEKLITNRDNKLFNKENIIFEGIPMSELWKEDISDSTKKNIWKYLQTFCVIHINLKSSESLKELLSGESNNLSSTDKKDLKDLKKIKKMKDDINKSDSLFGDLNIEEMLGNSTIGKIAKEITESIDLPNLESPEDLSKLFQGESIMNIFNTVNTTVKNKIDSGELSNDILKKEAEGMYPNMMKNDLFKSMSETMSKFKPEESASGINSDGININNNNLA</sequence>
<feature type="region of interest" description="Disordered" evidence="1">
    <location>
        <begin position="254"/>
        <end position="275"/>
    </location>
</feature>
<dbReference type="EMBL" id="MN739508">
    <property type="protein sequence ID" value="QHT09119.1"/>
    <property type="molecule type" value="Genomic_DNA"/>
</dbReference>
<proteinExistence type="predicted"/>
<reference evidence="2" key="1">
    <citation type="journal article" date="2020" name="Nature">
        <title>Giant virus diversity and host interactions through global metagenomics.</title>
        <authorList>
            <person name="Schulz F."/>
            <person name="Roux S."/>
            <person name="Paez-Espino D."/>
            <person name="Jungbluth S."/>
            <person name="Walsh D.A."/>
            <person name="Denef V.J."/>
            <person name="McMahon K.D."/>
            <person name="Konstantinidis K.T."/>
            <person name="Eloe-Fadrosh E.A."/>
            <person name="Kyrpides N.C."/>
            <person name="Woyke T."/>
        </authorList>
    </citation>
    <scope>NUCLEOTIDE SEQUENCE</scope>
    <source>
        <strain evidence="2">GVMAG-M-3300023110-24</strain>
    </source>
</reference>
<evidence type="ECO:0000313" key="2">
    <source>
        <dbReference type="EMBL" id="QHT09119.1"/>
    </source>
</evidence>
<dbReference type="AlphaFoldDB" id="A0A6C0CZL4"/>